<dbReference type="WBParaSite" id="SVE_1955100.1">
    <property type="protein sequence ID" value="SVE_1955100.1"/>
    <property type="gene ID" value="SVE_1955100"/>
</dbReference>
<proteinExistence type="predicted"/>
<dbReference type="GO" id="GO:0042594">
    <property type="term" value="P:response to starvation"/>
    <property type="evidence" value="ECO:0007669"/>
    <property type="project" value="TreeGrafter"/>
</dbReference>
<dbReference type="InterPro" id="IPR048382">
    <property type="entry name" value="BCAS3_WD40"/>
</dbReference>
<protein>
    <submittedName>
        <fullName evidence="4">Breast carcinoma-amplified sequence 3 (inferred by orthology to a human protein)</fullName>
    </submittedName>
</protein>
<name>A0A0K0G491_STRVS</name>
<keyword evidence="3" id="KW-1185">Reference proteome</keyword>
<feature type="compositionally biased region" description="Low complexity" evidence="1">
    <location>
        <begin position="703"/>
        <end position="714"/>
    </location>
</feature>
<feature type="compositionally biased region" description="Polar residues" evidence="1">
    <location>
        <begin position="715"/>
        <end position="734"/>
    </location>
</feature>
<feature type="compositionally biased region" description="Low complexity" evidence="1">
    <location>
        <begin position="936"/>
        <end position="951"/>
    </location>
</feature>
<dbReference type="AlphaFoldDB" id="A0A0K0G491"/>
<evidence type="ECO:0000313" key="3">
    <source>
        <dbReference type="Proteomes" id="UP000035680"/>
    </source>
</evidence>
<dbReference type="PANTHER" id="PTHR13268:SF0">
    <property type="entry name" value="BCAS3 MICROTUBULE ASSOCIATED CELL MIGRATION FACTOR"/>
    <property type="match status" value="1"/>
</dbReference>
<feature type="region of interest" description="Disordered" evidence="1">
    <location>
        <begin position="918"/>
        <end position="963"/>
    </location>
</feature>
<feature type="compositionally biased region" description="Polar residues" evidence="1">
    <location>
        <begin position="75"/>
        <end position="84"/>
    </location>
</feature>
<evidence type="ECO:0000256" key="1">
    <source>
        <dbReference type="SAM" id="MobiDB-lite"/>
    </source>
</evidence>
<evidence type="ECO:0000259" key="2">
    <source>
        <dbReference type="Pfam" id="PF21034"/>
    </source>
</evidence>
<evidence type="ECO:0000313" key="4">
    <source>
        <dbReference type="WBParaSite" id="SVE_1955100.1"/>
    </source>
</evidence>
<dbReference type="GO" id="GO:0006914">
    <property type="term" value="P:autophagy"/>
    <property type="evidence" value="ECO:0007669"/>
    <property type="project" value="InterPro"/>
</dbReference>
<feature type="domain" description="BCAS3 WD40" evidence="2">
    <location>
        <begin position="152"/>
        <end position="534"/>
    </location>
</feature>
<accession>A0A0K0G491</accession>
<reference evidence="3" key="1">
    <citation type="submission" date="2014-07" db="EMBL/GenBank/DDBJ databases">
        <authorList>
            <person name="Martin A.A"/>
            <person name="De Silva N."/>
        </authorList>
    </citation>
    <scope>NUCLEOTIDE SEQUENCE</scope>
</reference>
<dbReference type="Gene3D" id="2.130.10.10">
    <property type="entry name" value="YVTN repeat-like/Quinoprotein amine dehydrogenase"/>
    <property type="match status" value="1"/>
</dbReference>
<dbReference type="GO" id="GO:0005737">
    <property type="term" value="C:cytoplasm"/>
    <property type="evidence" value="ECO:0007669"/>
    <property type="project" value="TreeGrafter"/>
</dbReference>
<sequence>MTSKSSKKKKSNVSTAMVHPIQNQDITTTNTEEPCGKVETIYEPLNDKDAEMLCSSTMIPSDIIFERECDDTKTTTKNGNISSEIQKKTGEDKSQSTEIGKSIKPQLVPESTIFTSISEVVTDVIPQNSPNPQHLAEQVLWVKMQSYSFDYKGTKTSHVIIFGLARGYQIWLVMENGNVEEVVSERQGPLKIGHLLPFYPEPLHPETGTIDKYSSKRPIMALIEAFSPTPESQFCQLSFLSFVTATVLTKIDFHEPIADIQSSNQCLLVLFSNKIVILDQLTYTIHREINNISLGFLSTGNSCDLGSCLPAVALSGSFIAYVDKVFNKNLQSCGGAVIEEDSTSYSSQVLNVAKTITKSVGLFSSTPKNQGLSSNVRNTTPAPTDEYGIVTVVDINKMSSVKGKVQQNPCEYTLAHFIAHDSPIGFLAFAPQSNILLTAPQSTTLLHLFNVSVHSGCSSLTTINHLYTLHRGTSSARVIDATFSDDCRWLLVTTNHGTSHLFAINPYGGQVTTRTHGGKFVNKESKFERSAGIGAENVNSKGRNERININTFFKEHPSVLFHPSLSKSVINPRVQYTNKPVNLSAVYKIKPRLFSTENFSAWASDNTFIDLTSMSKSSKNVNEGYTRKFESGRKIATKFVSSLSYTPFEGCGDKQHPVRPLKQSILIVNNQGILTEYTINLKKERHNSNTSVTSATFSELFSSSPGSGSLGNSGAVNQGGNSSPTQSTSMTTDPKMNVITIPKYQWVLQRTKSCVDIRLPIKENNPILTMIEEAKLQESLTPRSDSPTAMPNNWVENIEASTYSGPHRRIWMGPQITFAQYVNSEHLSADLITPSYDSNNYHGGGSNKCVPIVYDSKRSSLTLQNPAFHDGCYGNDYDSSQIICSSSWGQNKEISLFGNDDETSSSIKNKIEEAMKEISSTSMDDFDRTDSIRLPSSISTSSSGERSYSDSNQDLMQLSGMDL</sequence>
<organism evidence="3 4">
    <name type="scientific">Strongyloides venezuelensis</name>
    <name type="common">Threadworm</name>
    <dbReference type="NCBI Taxonomy" id="75913"/>
    <lineage>
        <taxon>Eukaryota</taxon>
        <taxon>Metazoa</taxon>
        <taxon>Ecdysozoa</taxon>
        <taxon>Nematoda</taxon>
        <taxon>Chromadorea</taxon>
        <taxon>Rhabditida</taxon>
        <taxon>Tylenchina</taxon>
        <taxon>Panagrolaimomorpha</taxon>
        <taxon>Strongyloidoidea</taxon>
        <taxon>Strongyloididae</taxon>
        <taxon>Strongyloides</taxon>
    </lineage>
</organism>
<feature type="region of interest" description="Disordered" evidence="1">
    <location>
        <begin position="73"/>
        <end position="99"/>
    </location>
</feature>
<dbReference type="Pfam" id="PF21034">
    <property type="entry name" value="BCAS3_WD40"/>
    <property type="match status" value="1"/>
</dbReference>
<dbReference type="Proteomes" id="UP000035680">
    <property type="component" value="Unassembled WGS sequence"/>
</dbReference>
<reference evidence="4" key="2">
    <citation type="submission" date="2015-08" db="UniProtKB">
        <authorList>
            <consortium name="WormBaseParasite"/>
        </authorList>
    </citation>
    <scope>IDENTIFICATION</scope>
</reference>
<dbReference type="SUPFAM" id="SSF82171">
    <property type="entry name" value="DPP6 N-terminal domain-like"/>
    <property type="match status" value="1"/>
</dbReference>
<feature type="region of interest" description="Disordered" evidence="1">
    <location>
        <begin position="703"/>
        <end position="734"/>
    </location>
</feature>
<dbReference type="PANTHER" id="PTHR13268">
    <property type="entry name" value="BREAST CARCINOMA AMPLIFIED SEQUENCE 3"/>
    <property type="match status" value="1"/>
</dbReference>
<dbReference type="InterPro" id="IPR015943">
    <property type="entry name" value="WD40/YVTN_repeat-like_dom_sf"/>
</dbReference>
<dbReference type="InterPro" id="IPR045142">
    <property type="entry name" value="BCAS3-like"/>
</dbReference>
<feature type="compositionally biased region" description="Basic and acidic residues" evidence="1">
    <location>
        <begin position="85"/>
        <end position="95"/>
    </location>
</feature>
<dbReference type="STRING" id="75913.A0A0K0G491"/>